<feature type="compositionally biased region" description="Basic and acidic residues" evidence="1">
    <location>
        <begin position="48"/>
        <end position="60"/>
    </location>
</feature>
<gene>
    <name evidence="2" type="ORF">Ahy_B03g063745</name>
</gene>
<feature type="region of interest" description="Disordered" evidence="1">
    <location>
        <begin position="117"/>
        <end position="148"/>
    </location>
</feature>
<sequence>MKEFQNSKQYRSISATETLSHHHERWFCPWGHSRAYKPRQIQGTESELSEREGKNVRRDEEGPEFIENSSLVPWEEEWMGEEVMQHANSTPPLRSFSKAVKGGRKPIIVMKMEEDGSFSSLKKEDMESSNEEVQETQGQNTREGERNQKPDIIVEQLLGRRISLLVFSRRLEAVWEKQNTIASWKRLPGLDIKYYEEDMLKRIGNVVRTMLKVDANNTTRKTRKKFAKLCIQLDLTEPLLSYHFINRAKYMVEYKGSYNICFSCGMVSHEKASCPKNKGAVEKGAPEAAVGECSMAKKLGERNVKSDQDNPGDNKSDKGKRVMEVEENGYGPWMMVQRITHGKQAIKFLKVQT</sequence>
<comment type="caution">
    <text evidence="2">The sequence shown here is derived from an EMBL/GenBank/DDBJ whole genome shotgun (WGS) entry which is preliminary data.</text>
</comment>
<keyword evidence="3" id="KW-1185">Reference proteome</keyword>
<dbReference type="Proteomes" id="UP000289738">
    <property type="component" value="Chromosome B03"/>
</dbReference>
<feature type="compositionally biased region" description="Polar residues" evidence="1">
    <location>
        <begin position="1"/>
        <end position="18"/>
    </location>
</feature>
<dbReference type="InterPro" id="IPR040256">
    <property type="entry name" value="At4g02000-like"/>
</dbReference>
<dbReference type="AlphaFoldDB" id="A0A444ZY08"/>
<evidence type="ECO:0000256" key="1">
    <source>
        <dbReference type="SAM" id="MobiDB-lite"/>
    </source>
</evidence>
<dbReference type="STRING" id="3818.A0A444ZY08"/>
<feature type="region of interest" description="Disordered" evidence="1">
    <location>
        <begin position="301"/>
        <end position="323"/>
    </location>
</feature>
<feature type="region of interest" description="Disordered" evidence="1">
    <location>
        <begin position="38"/>
        <end position="63"/>
    </location>
</feature>
<dbReference type="PANTHER" id="PTHR31286">
    <property type="entry name" value="GLYCINE-RICH CELL WALL STRUCTURAL PROTEIN 1.8-LIKE"/>
    <property type="match status" value="1"/>
</dbReference>
<accession>A0A444ZY08</accession>
<evidence type="ECO:0000313" key="3">
    <source>
        <dbReference type="Proteomes" id="UP000289738"/>
    </source>
</evidence>
<dbReference type="EMBL" id="SDMP01000013">
    <property type="protein sequence ID" value="RYR19068.1"/>
    <property type="molecule type" value="Genomic_DNA"/>
</dbReference>
<reference evidence="2 3" key="1">
    <citation type="submission" date="2019-01" db="EMBL/GenBank/DDBJ databases">
        <title>Sequencing of cultivated peanut Arachis hypogaea provides insights into genome evolution and oil improvement.</title>
        <authorList>
            <person name="Chen X."/>
        </authorList>
    </citation>
    <scope>NUCLEOTIDE SEQUENCE [LARGE SCALE GENOMIC DNA]</scope>
    <source>
        <strain evidence="3">cv. Fuhuasheng</strain>
        <tissue evidence="2">Leaves</tissue>
    </source>
</reference>
<feature type="region of interest" description="Disordered" evidence="1">
    <location>
        <begin position="1"/>
        <end position="21"/>
    </location>
</feature>
<name>A0A444ZY08_ARAHY</name>
<protein>
    <submittedName>
        <fullName evidence="2">Uncharacterized protein</fullName>
    </submittedName>
</protein>
<evidence type="ECO:0000313" key="2">
    <source>
        <dbReference type="EMBL" id="RYR19068.1"/>
    </source>
</evidence>
<proteinExistence type="predicted"/>
<organism evidence="2 3">
    <name type="scientific">Arachis hypogaea</name>
    <name type="common">Peanut</name>
    <dbReference type="NCBI Taxonomy" id="3818"/>
    <lineage>
        <taxon>Eukaryota</taxon>
        <taxon>Viridiplantae</taxon>
        <taxon>Streptophyta</taxon>
        <taxon>Embryophyta</taxon>
        <taxon>Tracheophyta</taxon>
        <taxon>Spermatophyta</taxon>
        <taxon>Magnoliopsida</taxon>
        <taxon>eudicotyledons</taxon>
        <taxon>Gunneridae</taxon>
        <taxon>Pentapetalae</taxon>
        <taxon>rosids</taxon>
        <taxon>fabids</taxon>
        <taxon>Fabales</taxon>
        <taxon>Fabaceae</taxon>
        <taxon>Papilionoideae</taxon>
        <taxon>50 kb inversion clade</taxon>
        <taxon>dalbergioids sensu lato</taxon>
        <taxon>Dalbergieae</taxon>
        <taxon>Pterocarpus clade</taxon>
        <taxon>Arachis</taxon>
    </lineage>
</organism>
<dbReference type="PANTHER" id="PTHR31286:SF99">
    <property type="entry name" value="DUF4283 DOMAIN-CONTAINING PROTEIN"/>
    <property type="match status" value="1"/>
</dbReference>